<reference evidence="2" key="3">
    <citation type="submission" date="2025-08" db="UniProtKB">
        <authorList>
            <consortium name="RefSeq"/>
        </authorList>
    </citation>
    <scope>IDENTIFICATION</scope>
    <source>
        <strain evidence="2">CBS 342.82</strain>
    </source>
</reference>
<organism evidence="2">
    <name type="scientific">Dissoconium aciculare CBS 342.82</name>
    <dbReference type="NCBI Taxonomy" id="1314786"/>
    <lineage>
        <taxon>Eukaryota</taxon>
        <taxon>Fungi</taxon>
        <taxon>Dikarya</taxon>
        <taxon>Ascomycota</taxon>
        <taxon>Pezizomycotina</taxon>
        <taxon>Dothideomycetes</taxon>
        <taxon>Dothideomycetidae</taxon>
        <taxon>Mycosphaerellales</taxon>
        <taxon>Dissoconiaceae</taxon>
        <taxon>Dissoconium</taxon>
    </lineage>
</organism>
<proteinExistence type="predicted"/>
<evidence type="ECO:0000313" key="1">
    <source>
        <dbReference type="Proteomes" id="UP000504637"/>
    </source>
</evidence>
<dbReference type="Proteomes" id="UP000504637">
    <property type="component" value="Unplaced"/>
</dbReference>
<reference evidence="2" key="1">
    <citation type="submission" date="2020-01" db="EMBL/GenBank/DDBJ databases">
        <authorList>
            <consortium name="DOE Joint Genome Institute"/>
            <person name="Haridas S."/>
            <person name="Albert R."/>
            <person name="Binder M."/>
            <person name="Bloem J."/>
            <person name="Labutti K."/>
            <person name="Salamov A."/>
            <person name="Andreopoulos B."/>
            <person name="Baker S.E."/>
            <person name="Barry K."/>
            <person name="Bills G."/>
            <person name="Bluhm B.H."/>
            <person name="Cannon C."/>
            <person name="Castanera R."/>
            <person name="Culley D.E."/>
            <person name="Daum C."/>
            <person name="Ezra D."/>
            <person name="Gonzalez J.B."/>
            <person name="Henrissat B."/>
            <person name="Kuo A."/>
            <person name="Liang C."/>
            <person name="Lipzen A."/>
            <person name="Lutzoni F."/>
            <person name="Magnuson J."/>
            <person name="Mondo S."/>
            <person name="Nolan M."/>
            <person name="Ohm R."/>
            <person name="Pangilinan J."/>
            <person name="Park H.-J."/>
            <person name="Ramirez L."/>
            <person name="Alfaro M."/>
            <person name="Sun H."/>
            <person name="Tritt A."/>
            <person name="Yoshinaga Y."/>
            <person name="Zwiers L.-H."/>
            <person name="Turgeon B.G."/>
            <person name="Goodwin S.B."/>
            <person name="Spatafora J.W."/>
            <person name="Crous P.W."/>
            <person name="Grigoriev I.V."/>
        </authorList>
    </citation>
    <scope>NUCLEOTIDE SEQUENCE</scope>
    <source>
        <strain evidence="2">CBS 342.82</strain>
    </source>
</reference>
<sequence>MSTTCACASFHPMLMCQVSLNETSSPLSANHLDVINRDETFSPRPRTAPRLLQLHLLRMHCTEGEARHLRHRAQVPPTEAPADPRNWPACPPKNPPAKCTCRPHQSSLAYTHRYGNDPVFCRESSIHAVVALALALAACTSTLDVAWHGSKYAAADADNHIGASKIGSQTRE</sequence>
<reference evidence="2" key="2">
    <citation type="submission" date="2020-04" db="EMBL/GenBank/DDBJ databases">
        <authorList>
            <consortium name="NCBI Genome Project"/>
        </authorList>
    </citation>
    <scope>NUCLEOTIDE SEQUENCE</scope>
    <source>
        <strain evidence="2">CBS 342.82</strain>
    </source>
</reference>
<dbReference type="AlphaFoldDB" id="A0A6J3LWN2"/>
<accession>A0A6J3LWN2</accession>
<keyword evidence="1" id="KW-1185">Reference proteome</keyword>
<gene>
    <name evidence="2" type="ORF">K489DRAFT_382923</name>
</gene>
<dbReference type="GeneID" id="54363288"/>
<name>A0A6J3LWN2_9PEZI</name>
<protein>
    <submittedName>
        <fullName evidence="2">Uncharacterized protein</fullName>
    </submittedName>
</protein>
<evidence type="ECO:0000313" key="2">
    <source>
        <dbReference type="RefSeq" id="XP_033457207.1"/>
    </source>
</evidence>
<dbReference type="RefSeq" id="XP_033457207.1">
    <property type="nucleotide sequence ID" value="XM_033605488.1"/>
</dbReference>